<dbReference type="HOGENOM" id="CLU_2945706_0_0_1"/>
<accession>A0A0E0G546</accession>
<organism evidence="1">
    <name type="scientific">Oryza nivara</name>
    <name type="common">Indian wild rice</name>
    <name type="synonym">Oryza sativa f. spontanea</name>
    <dbReference type="NCBI Taxonomy" id="4536"/>
    <lineage>
        <taxon>Eukaryota</taxon>
        <taxon>Viridiplantae</taxon>
        <taxon>Streptophyta</taxon>
        <taxon>Embryophyta</taxon>
        <taxon>Tracheophyta</taxon>
        <taxon>Spermatophyta</taxon>
        <taxon>Magnoliopsida</taxon>
        <taxon>Liliopsida</taxon>
        <taxon>Poales</taxon>
        <taxon>Poaceae</taxon>
        <taxon>BOP clade</taxon>
        <taxon>Oryzoideae</taxon>
        <taxon>Oryzeae</taxon>
        <taxon>Oryzinae</taxon>
        <taxon>Oryza</taxon>
    </lineage>
</organism>
<dbReference type="Proteomes" id="UP000006591">
    <property type="component" value="Chromosome 2"/>
</dbReference>
<reference evidence="1" key="2">
    <citation type="submission" date="2018-04" db="EMBL/GenBank/DDBJ databases">
        <title>OnivRS2 (Oryza nivara Reference Sequence Version 2).</title>
        <authorList>
            <person name="Zhang J."/>
            <person name="Kudrna D."/>
            <person name="Lee S."/>
            <person name="Talag J."/>
            <person name="Rajasekar S."/>
            <person name="Welchert J."/>
            <person name="Hsing Y.-I."/>
            <person name="Wing R.A."/>
        </authorList>
    </citation>
    <scope>NUCLEOTIDE SEQUENCE [LARGE SCALE GENOMIC DNA]</scope>
    <source>
        <strain evidence="1">SL10</strain>
    </source>
</reference>
<evidence type="ECO:0000313" key="1">
    <source>
        <dbReference type="EnsemblPlants" id="ONIVA02G14060.1"/>
    </source>
</evidence>
<sequence length="60" mass="6338">MAQIRSADMACDQKGGLHGKELTPEGDFLVAFLRVASKSTKGIRAALALARTYQSGSEAL</sequence>
<proteinExistence type="predicted"/>
<name>A0A0E0G546_ORYNI</name>
<keyword evidence="2" id="KW-1185">Reference proteome</keyword>
<evidence type="ECO:0000313" key="2">
    <source>
        <dbReference type="Proteomes" id="UP000006591"/>
    </source>
</evidence>
<protein>
    <submittedName>
        <fullName evidence="1">Uncharacterized protein</fullName>
    </submittedName>
</protein>
<dbReference type="Gramene" id="ONIVA02G14060.1">
    <property type="protein sequence ID" value="ONIVA02G14060.1"/>
    <property type="gene ID" value="ONIVA02G14060"/>
</dbReference>
<dbReference type="AlphaFoldDB" id="A0A0E0G546"/>
<reference evidence="1" key="1">
    <citation type="submission" date="2015-04" db="UniProtKB">
        <authorList>
            <consortium name="EnsemblPlants"/>
        </authorList>
    </citation>
    <scope>IDENTIFICATION</scope>
    <source>
        <strain evidence="1">SL10</strain>
    </source>
</reference>
<dbReference type="EnsemblPlants" id="ONIVA02G14060.1">
    <property type="protein sequence ID" value="ONIVA02G14060.1"/>
    <property type="gene ID" value="ONIVA02G14060"/>
</dbReference>